<name>A0AAV0BVF9_PHAPC</name>
<gene>
    <name evidence="3" type="ORF">PPACK8108_LOCUS25610</name>
</gene>
<evidence type="ECO:0000256" key="1">
    <source>
        <dbReference type="SAM" id="SignalP"/>
    </source>
</evidence>
<dbReference type="Pfam" id="PF20515">
    <property type="entry name" value="2OG-FeII_Oxy_6"/>
    <property type="match status" value="1"/>
</dbReference>
<organism evidence="3 4">
    <name type="scientific">Phakopsora pachyrhizi</name>
    <name type="common">Asian soybean rust disease fungus</name>
    <dbReference type="NCBI Taxonomy" id="170000"/>
    <lineage>
        <taxon>Eukaryota</taxon>
        <taxon>Fungi</taxon>
        <taxon>Dikarya</taxon>
        <taxon>Basidiomycota</taxon>
        <taxon>Pucciniomycotina</taxon>
        <taxon>Pucciniomycetes</taxon>
        <taxon>Pucciniales</taxon>
        <taxon>Phakopsoraceae</taxon>
        <taxon>Phakopsora</taxon>
    </lineage>
</organism>
<sequence>MRLVSFIVWPILCFFTFLKIKLKKSFADYCFNFHYQGSVGEKRRRIRRPEKTKNKHVKQRKLQSAPVFGKDTVNEKIYHYCVPFQSTDPAPKDTFVSSQTLNSFYTPLYKNKVRVFTQKGKTIENIMVANFIPFNQMTTEKKNGWQKMVAFLLHRQNYNSEVSGKNGALMSGKMYAEGWRKAMVHNEIVGRYVNQAKLIKQMNNLKFNFDNEAEGFRDLGMFLSGEFKNVAPGAHQSCKEFIQQRSIPSITQLNYQEKNNYCPEDFCSAITYTLDDFCNKAHCDNDTDNWTLIGFIPIEKGGLIATDGFDVKGGEFVLRDSRVFIDFKNINGVVLLVLKTSKYTHQTNPSKSISGLYTRFAFSCQVSKKMCSSIEKYINGEYEGKGMNFGNLFEYVIKAKNKSKIKIQNKK</sequence>
<dbReference type="InterPro" id="IPR046798">
    <property type="entry name" value="2OG-FeII_Oxy_6"/>
</dbReference>
<keyword evidence="1" id="KW-0732">Signal</keyword>
<feature type="domain" description="Tet-like 2OG-Fe(II) oxygenase" evidence="2">
    <location>
        <begin position="139"/>
        <end position="350"/>
    </location>
</feature>
<evidence type="ECO:0000313" key="3">
    <source>
        <dbReference type="EMBL" id="CAH7690305.1"/>
    </source>
</evidence>
<dbReference type="Proteomes" id="UP001153365">
    <property type="component" value="Unassembled WGS sequence"/>
</dbReference>
<proteinExistence type="predicted"/>
<protein>
    <recommendedName>
        <fullName evidence="2">Tet-like 2OG-Fe(II) oxygenase domain-containing protein</fullName>
    </recommendedName>
</protein>
<feature type="chain" id="PRO_5043829940" description="Tet-like 2OG-Fe(II) oxygenase domain-containing protein" evidence="1">
    <location>
        <begin position="28"/>
        <end position="411"/>
    </location>
</feature>
<reference evidence="3" key="1">
    <citation type="submission" date="2022-06" db="EMBL/GenBank/DDBJ databases">
        <authorList>
            <consortium name="SYNGENTA / RWTH Aachen University"/>
        </authorList>
    </citation>
    <scope>NUCLEOTIDE SEQUENCE</scope>
</reference>
<dbReference type="AlphaFoldDB" id="A0AAV0BVF9"/>
<feature type="signal peptide" evidence="1">
    <location>
        <begin position="1"/>
        <end position="27"/>
    </location>
</feature>
<keyword evidence="4" id="KW-1185">Reference proteome</keyword>
<accession>A0AAV0BVF9</accession>
<comment type="caution">
    <text evidence="3">The sequence shown here is derived from an EMBL/GenBank/DDBJ whole genome shotgun (WGS) entry which is preliminary data.</text>
</comment>
<dbReference type="EMBL" id="CALTRL010006258">
    <property type="protein sequence ID" value="CAH7690305.1"/>
    <property type="molecule type" value="Genomic_DNA"/>
</dbReference>
<evidence type="ECO:0000259" key="2">
    <source>
        <dbReference type="Pfam" id="PF20515"/>
    </source>
</evidence>
<evidence type="ECO:0000313" key="4">
    <source>
        <dbReference type="Proteomes" id="UP001153365"/>
    </source>
</evidence>